<proteinExistence type="predicted"/>
<accession>A0A4R6FML3</accession>
<feature type="domain" description="HTH hxlR-type" evidence="4">
    <location>
        <begin position="38"/>
        <end position="146"/>
    </location>
</feature>
<evidence type="ECO:0000313" key="6">
    <source>
        <dbReference type="Proteomes" id="UP000295493"/>
    </source>
</evidence>
<dbReference type="Gene3D" id="1.10.10.10">
    <property type="entry name" value="Winged helix-like DNA-binding domain superfamily/Winged helix DNA-binding domain"/>
    <property type="match status" value="1"/>
</dbReference>
<evidence type="ECO:0000313" key="5">
    <source>
        <dbReference type="EMBL" id="TDN82819.1"/>
    </source>
</evidence>
<keyword evidence="2" id="KW-0238">DNA-binding</keyword>
<dbReference type="InterPro" id="IPR036388">
    <property type="entry name" value="WH-like_DNA-bd_sf"/>
</dbReference>
<dbReference type="PROSITE" id="PS51118">
    <property type="entry name" value="HTH_HXLR"/>
    <property type="match status" value="1"/>
</dbReference>
<dbReference type="InterPro" id="IPR002577">
    <property type="entry name" value="HTH_HxlR"/>
</dbReference>
<dbReference type="SUPFAM" id="SSF46785">
    <property type="entry name" value="Winged helix' DNA-binding domain"/>
    <property type="match status" value="1"/>
</dbReference>
<evidence type="ECO:0000259" key="4">
    <source>
        <dbReference type="PROSITE" id="PS51118"/>
    </source>
</evidence>
<dbReference type="InterPro" id="IPR036390">
    <property type="entry name" value="WH_DNA-bd_sf"/>
</dbReference>
<keyword evidence="3" id="KW-0804">Transcription</keyword>
<dbReference type="RefSeq" id="WP_229668202.1">
    <property type="nucleotide sequence ID" value="NZ_BMLU01000005.1"/>
</dbReference>
<dbReference type="PANTHER" id="PTHR33204">
    <property type="entry name" value="TRANSCRIPTIONAL REGULATOR, MARR FAMILY"/>
    <property type="match status" value="1"/>
</dbReference>
<keyword evidence="6" id="KW-1185">Reference proteome</keyword>
<sequence length="170" mass="19208">MILMTNEMHGRDKEDGTRVIPLDELDFDAVIARSQAACDALSDDDDGLKREVLAHAGNRWSLGIVHTLGVAGTLRHAELARRLEGVTQRMLTRSLRHLERDGLILRRDYREVPPRVDYTLTTMGRGLLVGMMPLWSWIIDNAPEFRAARARFDHNGPNADDPMKARSLPE</sequence>
<evidence type="ECO:0000256" key="2">
    <source>
        <dbReference type="ARBA" id="ARBA00023125"/>
    </source>
</evidence>
<comment type="caution">
    <text evidence="5">The sequence shown here is derived from an EMBL/GenBank/DDBJ whole genome shotgun (WGS) entry which is preliminary data.</text>
</comment>
<keyword evidence="1" id="KW-0805">Transcription regulation</keyword>
<organism evidence="5 6">
    <name type="scientific">Stakelama pacifica</name>
    <dbReference type="NCBI Taxonomy" id="517720"/>
    <lineage>
        <taxon>Bacteria</taxon>
        <taxon>Pseudomonadati</taxon>
        <taxon>Pseudomonadota</taxon>
        <taxon>Alphaproteobacteria</taxon>
        <taxon>Sphingomonadales</taxon>
        <taxon>Sphingomonadaceae</taxon>
        <taxon>Stakelama</taxon>
    </lineage>
</organism>
<evidence type="ECO:0000256" key="1">
    <source>
        <dbReference type="ARBA" id="ARBA00023015"/>
    </source>
</evidence>
<dbReference type="EMBL" id="SNWD01000005">
    <property type="protein sequence ID" value="TDN82819.1"/>
    <property type="molecule type" value="Genomic_DNA"/>
</dbReference>
<reference evidence="5 6" key="1">
    <citation type="submission" date="2019-03" db="EMBL/GenBank/DDBJ databases">
        <title>Genomic Encyclopedia of Type Strains, Phase IV (KMG-IV): sequencing the most valuable type-strain genomes for metagenomic binning, comparative biology and taxonomic classification.</title>
        <authorList>
            <person name="Goeker M."/>
        </authorList>
    </citation>
    <scope>NUCLEOTIDE SEQUENCE [LARGE SCALE GENOMIC DNA]</scope>
    <source>
        <strain evidence="5 6">DSM 25059</strain>
    </source>
</reference>
<gene>
    <name evidence="5" type="ORF">EV664_10515</name>
</gene>
<dbReference type="Proteomes" id="UP000295493">
    <property type="component" value="Unassembled WGS sequence"/>
</dbReference>
<dbReference type="AlphaFoldDB" id="A0A4R6FML3"/>
<evidence type="ECO:0000256" key="3">
    <source>
        <dbReference type="ARBA" id="ARBA00023163"/>
    </source>
</evidence>
<name>A0A4R6FML3_9SPHN</name>
<protein>
    <submittedName>
        <fullName evidence="5">HxlR family transcriptional regulator</fullName>
    </submittedName>
</protein>
<dbReference type="Pfam" id="PF01638">
    <property type="entry name" value="HxlR"/>
    <property type="match status" value="1"/>
</dbReference>
<dbReference type="GO" id="GO:0003677">
    <property type="term" value="F:DNA binding"/>
    <property type="evidence" value="ECO:0007669"/>
    <property type="project" value="UniProtKB-KW"/>
</dbReference>
<dbReference type="PANTHER" id="PTHR33204:SF39">
    <property type="entry name" value="TRANSCRIPTIONAL REGULATORY PROTEIN"/>
    <property type="match status" value="1"/>
</dbReference>